<dbReference type="HOGENOM" id="CLU_1916542_0_0_1"/>
<sequence length="132" mass="14870">MQSTRFIESEWIGQGKVCNVAEILEHVSDEKAKLLSIRFRSPHRVIPPIIPDTQAAWALHNSLNSYQSRLDIDITVSANNIPQTTRIPLKELSTAVLKLEEDIGPTLTFRDRPEAGTSPQYSATFTDLNKRI</sequence>
<gene>
    <name evidence="1" type="ORF">M378DRAFT_178438</name>
</gene>
<reference evidence="1 2" key="1">
    <citation type="submission" date="2014-04" db="EMBL/GenBank/DDBJ databases">
        <title>Evolutionary Origins and Diversification of the Mycorrhizal Mutualists.</title>
        <authorList>
            <consortium name="DOE Joint Genome Institute"/>
            <consortium name="Mycorrhizal Genomics Consortium"/>
            <person name="Kohler A."/>
            <person name="Kuo A."/>
            <person name="Nagy L.G."/>
            <person name="Floudas D."/>
            <person name="Copeland A."/>
            <person name="Barry K.W."/>
            <person name="Cichocki N."/>
            <person name="Veneault-Fourrey C."/>
            <person name="LaButti K."/>
            <person name="Lindquist E.A."/>
            <person name="Lipzen A."/>
            <person name="Lundell T."/>
            <person name="Morin E."/>
            <person name="Murat C."/>
            <person name="Riley R."/>
            <person name="Ohm R."/>
            <person name="Sun H."/>
            <person name="Tunlid A."/>
            <person name="Henrissat B."/>
            <person name="Grigoriev I.V."/>
            <person name="Hibbett D.S."/>
            <person name="Martin F."/>
        </authorList>
    </citation>
    <scope>NUCLEOTIDE SEQUENCE [LARGE SCALE GENOMIC DNA]</scope>
    <source>
        <strain evidence="1 2">Koide BX008</strain>
    </source>
</reference>
<name>A0A0C2TEL1_AMAMK</name>
<evidence type="ECO:0000313" key="1">
    <source>
        <dbReference type="EMBL" id="KIL65279.1"/>
    </source>
</evidence>
<dbReference type="EMBL" id="KN818243">
    <property type="protein sequence ID" value="KIL65279.1"/>
    <property type="molecule type" value="Genomic_DNA"/>
</dbReference>
<proteinExistence type="predicted"/>
<dbReference type="InParanoid" id="A0A0C2TEL1"/>
<organism evidence="1 2">
    <name type="scientific">Amanita muscaria (strain Koide BX008)</name>
    <dbReference type="NCBI Taxonomy" id="946122"/>
    <lineage>
        <taxon>Eukaryota</taxon>
        <taxon>Fungi</taxon>
        <taxon>Dikarya</taxon>
        <taxon>Basidiomycota</taxon>
        <taxon>Agaricomycotina</taxon>
        <taxon>Agaricomycetes</taxon>
        <taxon>Agaricomycetidae</taxon>
        <taxon>Agaricales</taxon>
        <taxon>Pluteineae</taxon>
        <taxon>Amanitaceae</taxon>
        <taxon>Amanita</taxon>
    </lineage>
</organism>
<protein>
    <submittedName>
        <fullName evidence="1">Uncharacterized protein</fullName>
    </submittedName>
</protein>
<evidence type="ECO:0000313" key="2">
    <source>
        <dbReference type="Proteomes" id="UP000054549"/>
    </source>
</evidence>
<keyword evidence="2" id="KW-1185">Reference proteome</keyword>
<accession>A0A0C2TEL1</accession>
<dbReference type="AlphaFoldDB" id="A0A0C2TEL1"/>
<dbReference type="Proteomes" id="UP000054549">
    <property type="component" value="Unassembled WGS sequence"/>
</dbReference>